<proteinExistence type="predicted"/>
<dbReference type="Proteomes" id="UP001500571">
    <property type="component" value="Unassembled WGS sequence"/>
</dbReference>
<dbReference type="PANTHER" id="PTHR35908">
    <property type="entry name" value="HYPOTHETICAL FUSION PROTEIN"/>
    <property type="match status" value="1"/>
</dbReference>
<dbReference type="SUPFAM" id="SSF54593">
    <property type="entry name" value="Glyoxalase/Bleomycin resistance protein/Dihydroxybiphenyl dioxygenase"/>
    <property type="match status" value="1"/>
</dbReference>
<dbReference type="InterPro" id="IPR041581">
    <property type="entry name" value="Glyoxalase_6"/>
</dbReference>
<organism evidence="2 3">
    <name type="scientific">Nocardioides panacihumi</name>
    <dbReference type="NCBI Taxonomy" id="400774"/>
    <lineage>
        <taxon>Bacteria</taxon>
        <taxon>Bacillati</taxon>
        <taxon>Actinomycetota</taxon>
        <taxon>Actinomycetes</taxon>
        <taxon>Propionibacteriales</taxon>
        <taxon>Nocardioidaceae</taxon>
        <taxon>Nocardioides</taxon>
    </lineage>
</organism>
<gene>
    <name evidence="2" type="ORF">GCM10009798_10030</name>
</gene>
<feature type="domain" description="VOC" evidence="1">
    <location>
        <begin position="4"/>
        <end position="128"/>
    </location>
</feature>
<keyword evidence="3" id="KW-1185">Reference proteome</keyword>
<dbReference type="PANTHER" id="PTHR35908:SF1">
    <property type="entry name" value="CONSERVED PROTEIN"/>
    <property type="match status" value="1"/>
</dbReference>
<dbReference type="CDD" id="cd06587">
    <property type="entry name" value="VOC"/>
    <property type="match status" value="1"/>
</dbReference>
<dbReference type="InterPro" id="IPR029068">
    <property type="entry name" value="Glyas_Bleomycin-R_OHBP_Dase"/>
</dbReference>
<sequence length="131" mass="14721">MAISLRNIVLDTTDVPGLSEFYRDLLGWSFPDGYDPDDHTWRTLVGPDGVRLAFQQAESVAPTTWPDPAVPQQLHLDFLVDSVEELEAHRRRALELGAAVRMDQSDDAEEPLWVFTDPAGHTFCVFAWPGQ</sequence>
<accession>A0ABN2QII9</accession>
<dbReference type="PROSITE" id="PS51819">
    <property type="entry name" value="VOC"/>
    <property type="match status" value="1"/>
</dbReference>
<reference evidence="2 3" key="1">
    <citation type="journal article" date="2019" name="Int. J. Syst. Evol. Microbiol.">
        <title>The Global Catalogue of Microorganisms (GCM) 10K type strain sequencing project: providing services to taxonomists for standard genome sequencing and annotation.</title>
        <authorList>
            <consortium name="The Broad Institute Genomics Platform"/>
            <consortium name="The Broad Institute Genome Sequencing Center for Infectious Disease"/>
            <person name="Wu L."/>
            <person name="Ma J."/>
        </authorList>
    </citation>
    <scope>NUCLEOTIDE SEQUENCE [LARGE SCALE GENOMIC DNA]</scope>
    <source>
        <strain evidence="2 3">JCM 15309</strain>
    </source>
</reference>
<protein>
    <submittedName>
        <fullName evidence="2">VOC family protein</fullName>
    </submittedName>
</protein>
<dbReference type="EMBL" id="BAAAPB010000001">
    <property type="protein sequence ID" value="GAA1952810.1"/>
    <property type="molecule type" value="Genomic_DNA"/>
</dbReference>
<evidence type="ECO:0000259" key="1">
    <source>
        <dbReference type="PROSITE" id="PS51819"/>
    </source>
</evidence>
<dbReference type="Pfam" id="PF18029">
    <property type="entry name" value="Glyoxalase_6"/>
    <property type="match status" value="1"/>
</dbReference>
<comment type="caution">
    <text evidence="2">The sequence shown here is derived from an EMBL/GenBank/DDBJ whole genome shotgun (WGS) entry which is preliminary data.</text>
</comment>
<evidence type="ECO:0000313" key="3">
    <source>
        <dbReference type="Proteomes" id="UP001500571"/>
    </source>
</evidence>
<evidence type="ECO:0000313" key="2">
    <source>
        <dbReference type="EMBL" id="GAA1952810.1"/>
    </source>
</evidence>
<dbReference type="InterPro" id="IPR037523">
    <property type="entry name" value="VOC_core"/>
</dbReference>
<dbReference type="Gene3D" id="3.10.180.10">
    <property type="entry name" value="2,3-Dihydroxybiphenyl 1,2-Dioxygenase, domain 1"/>
    <property type="match status" value="1"/>
</dbReference>
<name>A0ABN2QII9_9ACTN</name>
<dbReference type="RefSeq" id="WP_344043032.1">
    <property type="nucleotide sequence ID" value="NZ_BAAAPB010000001.1"/>
</dbReference>